<keyword evidence="4" id="KW-1185">Reference proteome</keyword>
<dbReference type="CTD" id="90956"/>
<dbReference type="RefSeq" id="XP_005551002.3">
    <property type="nucleotide sequence ID" value="XM_005550945.5"/>
</dbReference>
<dbReference type="Pfam" id="PF03109">
    <property type="entry name" value="ABC1"/>
    <property type="match status" value="1"/>
</dbReference>
<dbReference type="InterPro" id="IPR011009">
    <property type="entry name" value="Kinase-like_dom_sf"/>
</dbReference>
<dbReference type="InterPro" id="IPR052402">
    <property type="entry name" value="ADCK_kinase"/>
</dbReference>
<evidence type="ECO:0000256" key="1">
    <source>
        <dbReference type="ARBA" id="ARBA00009670"/>
    </source>
</evidence>
<protein>
    <submittedName>
        <fullName evidence="3">AarF domain containing kinase 2</fullName>
    </submittedName>
</protein>
<evidence type="ECO:0000259" key="2">
    <source>
        <dbReference type="Pfam" id="PF03109"/>
    </source>
</evidence>
<organism evidence="3 4">
    <name type="scientific">Macaca fascicularis</name>
    <name type="common">Crab-eating macaque</name>
    <name type="synonym">Cynomolgus monkey</name>
    <dbReference type="NCBI Taxonomy" id="9541"/>
    <lineage>
        <taxon>Eukaryota</taxon>
        <taxon>Metazoa</taxon>
        <taxon>Chordata</taxon>
        <taxon>Craniata</taxon>
        <taxon>Vertebrata</taxon>
        <taxon>Euteleostomi</taxon>
        <taxon>Mammalia</taxon>
        <taxon>Eutheria</taxon>
        <taxon>Euarchontoglires</taxon>
        <taxon>Primates</taxon>
        <taxon>Haplorrhini</taxon>
        <taxon>Catarrhini</taxon>
        <taxon>Cercopithecidae</taxon>
        <taxon>Cercopithecinae</taxon>
        <taxon>Macaca</taxon>
    </lineage>
</organism>
<dbReference type="PANTHER" id="PTHR45890:SF1">
    <property type="entry name" value="AARF DOMAIN CONTAINING KINASE 2"/>
    <property type="match status" value="1"/>
</dbReference>
<dbReference type="GO" id="GO:0005739">
    <property type="term" value="C:mitochondrion"/>
    <property type="evidence" value="ECO:0007669"/>
    <property type="project" value="TreeGrafter"/>
</dbReference>
<dbReference type="SUPFAM" id="SSF56112">
    <property type="entry name" value="Protein kinase-like (PK-like)"/>
    <property type="match status" value="1"/>
</dbReference>
<comment type="similarity">
    <text evidence="1">Belongs to the protein kinase superfamily. ADCK protein kinase family.</text>
</comment>
<gene>
    <name evidence="3" type="primary">ADCK2</name>
</gene>
<dbReference type="Ensembl" id="ENSMFAT00000079843.1">
    <property type="protein sequence ID" value="ENSMFAP00000047121.1"/>
    <property type="gene ID" value="ENSMFAG00000007386.2"/>
</dbReference>
<dbReference type="PANTHER" id="PTHR45890">
    <property type="entry name" value="AARF DOMAIN CONTAINING KINASE 2 (PREDICTED)"/>
    <property type="match status" value="1"/>
</dbReference>
<feature type="domain" description="ABC1 atypical kinase-like" evidence="2">
    <location>
        <begin position="378"/>
        <end position="483"/>
    </location>
</feature>
<reference evidence="3 4" key="1">
    <citation type="submission" date="2013-03" db="EMBL/GenBank/DDBJ databases">
        <authorList>
            <person name="Warren W."/>
            <person name="Wilson R.K."/>
        </authorList>
    </citation>
    <scope>NUCLEOTIDE SEQUENCE</scope>
</reference>
<dbReference type="AlphaFoldDB" id="A0A7N9CAF7"/>
<name>A0A7N9CAF7_MACFA</name>
<dbReference type="Proteomes" id="UP000233100">
    <property type="component" value="Chromosome 3"/>
</dbReference>
<dbReference type="CDD" id="cd13971">
    <property type="entry name" value="ADCK2-like"/>
    <property type="match status" value="1"/>
</dbReference>
<dbReference type="Bgee" id="ENSMFAG00000007386">
    <property type="expression patterns" value="Expressed in temporal lobe and 13 other cell types or tissues"/>
</dbReference>
<dbReference type="InterPro" id="IPR044095">
    <property type="entry name" value="ADCK2_dom"/>
</dbReference>
<evidence type="ECO:0000313" key="4">
    <source>
        <dbReference type="Proteomes" id="UP000233100"/>
    </source>
</evidence>
<sequence length="583" mass="63675">MVAPWRVSVRVCLSHLRCFELRQGLSLLRPSECPRDARLCWLLLGTLPKVVSVCGDVGEGATDVLGRQRVRCSAAAGAGLAESLPRAGPLGGVFLHLRLWLRAGALLVKFFPLLLLYPLTYLAPSVSTLWLHLLLKATETSGPTYIKLGQWASTRRDLFSEAFCAQFSKLHVRVTPHPWAHTERFLRQAFGEDWGSILSFENREPVGSGCVAQVYKAYANTAFLETDSVQRLGRASCLPPFPDAGAVGGLRELFGYLGNGRKPPGNLADQSFLERLLLPEADLVGSNAGVSQAQVPGHQLEPGHLIPVAVKVLHPGLLAQVHMDLLLMKIGSRVLGLLPGIKWLSLPEIVEEFEKLMVQQESVPVSSYQQAGIPVDLKRKIARLGINMLLKMIFVDNFVHADLHPGNILVQGADSLSSSREVQLQQADVCDTLVVAVPSSLCPLRLVLLDAGIVAELQASDLRNFRAVFMAVVMGQGQRVAELILHHARASECRDVEGFKTEMATLVTQARKNTITLEKLHVSSLLSSVFKLLMTHKVKLESNFASIVFAIMVLEGLGRSLDPKLDILEAARPFLLTGPVCPP</sequence>
<reference evidence="3" key="2">
    <citation type="submission" date="2025-08" db="UniProtKB">
        <authorList>
            <consortium name="Ensembl"/>
        </authorList>
    </citation>
    <scope>IDENTIFICATION</scope>
</reference>
<accession>A0A7N9CAF7</accession>
<dbReference type="GeneID" id="101925769"/>
<reference evidence="3" key="3">
    <citation type="submission" date="2025-09" db="UniProtKB">
        <authorList>
            <consortium name="Ensembl"/>
        </authorList>
    </citation>
    <scope>IDENTIFICATION</scope>
</reference>
<proteinExistence type="inferred from homology"/>
<dbReference type="InterPro" id="IPR004147">
    <property type="entry name" value="ABC1_dom"/>
</dbReference>
<dbReference type="GeneTree" id="ENSGT00390000001536"/>
<evidence type="ECO:0000313" key="3">
    <source>
        <dbReference type="Ensembl" id="ENSMFAP00000047121.1"/>
    </source>
</evidence>